<evidence type="ECO:0000313" key="2">
    <source>
        <dbReference type="EMBL" id="NGX94082.1"/>
    </source>
</evidence>
<protein>
    <submittedName>
        <fullName evidence="2">Uncharacterized protein</fullName>
    </submittedName>
</protein>
<feature type="chain" id="PRO_5028999910" evidence="1">
    <location>
        <begin position="34"/>
        <end position="221"/>
    </location>
</feature>
<name>A0A7C9RDG8_9BRAD</name>
<comment type="caution">
    <text evidence="2">The sequence shown here is derived from an EMBL/GenBank/DDBJ whole genome shotgun (WGS) entry which is preliminary data.</text>
</comment>
<accession>A0A7C9RDG8</accession>
<evidence type="ECO:0000313" key="3">
    <source>
        <dbReference type="Proteomes" id="UP000480266"/>
    </source>
</evidence>
<gene>
    <name evidence="2" type="ORF">G4V63_02160</name>
</gene>
<sequence>MTGSATRHPLRTRLCGLPLAVLLFGAGIAPAVAQTPAPAAAAASEQPAPKRKKVVERAAAIMKALGDYSARRTQKLPALADYYAAKADLGKIDDSAPEAPRAKKLLAAMQKNEREYVRKHGAMNISARLDSLSDNVEGRKQFAVTTSKQMLRRGLAMDIGTSGDHETVLNYKYFKMDRPTVLNLARSGNIFNKARDLGFRAVVFTNGRLTWTYDVAANTFK</sequence>
<dbReference type="AlphaFoldDB" id="A0A7C9RDG8"/>
<proteinExistence type="predicted"/>
<keyword evidence="1" id="KW-0732">Signal</keyword>
<keyword evidence="3" id="KW-1185">Reference proteome</keyword>
<dbReference type="Proteomes" id="UP000480266">
    <property type="component" value="Unassembled WGS sequence"/>
</dbReference>
<evidence type="ECO:0000256" key="1">
    <source>
        <dbReference type="SAM" id="SignalP"/>
    </source>
</evidence>
<reference evidence="2" key="1">
    <citation type="submission" date="2020-02" db="EMBL/GenBank/DDBJ databases">
        <title>Draft genome sequence of Candidatus Afipia apatlaquensis IBT-C3, a potential strain for decolorization of textile dyes.</title>
        <authorList>
            <person name="Sanchez-Reyes A."/>
            <person name="Breton-Deval L."/>
            <person name="Mangelson H."/>
            <person name="Sanchez-Flores A."/>
        </authorList>
    </citation>
    <scope>NUCLEOTIDE SEQUENCE [LARGE SCALE GENOMIC DNA]</scope>
    <source>
        <strain evidence="2">IBT-C3</strain>
    </source>
</reference>
<feature type="signal peptide" evidence="1">
    <location>
        <begin position="1"/>
        <end position="33"/>
    </location>
</feature>
<organism evidence="2 3">
    <name type="scientific">Candidatus Afipia apatlaquensis</name>
    <dbReference type="NCBI Taxonomy" id="2712852"/>
    <lineage>
        <taxon>Bacteria</taxon>
        <taxon>Pseudomonadati</taxon>
        <taxon>Pseudomonadota</taxon>
        <taxon>Alphaproteobacteria</taxon>
        <taxon>Hyphomicrobiales</taxon>
        <taxon>Nitrobacteraceae</taxon>
        <taxon>Afipia</taxon>
    </lineage>
</organism>
<dbReference type="EMBL" id="JAAMRR010000115">
    <property type="protein sequence ID" value="NGX94082.1"/>
    <property type="molecule type" value="Genomic_DNA"/>
</dbReference>